<dbReference type="Gene3D" id="1.10.238.10">
    <property type="entry name" value="EF-hand"/>
    <property type="match status" value="2"/>
</dbReference>
<dbReference type="InterPro" id="IPR018247">
    <property type="entry name" value="EF_Hand_1_Ca_BS"/>
</dbReference>
<sequence length="102" mass="11934">SAILFRQCDFEEYDTNKDGQVTKPEFVRAMYKRYLQDPDDIALAFKTFDTDGSGCLSEEELKAAMKKMYMDYHDEKYKDIIARLTKCGKIDYKEFAQAAMKL</sequence>
<reference evidence="3" key="1">
    <citation type="submission" date="2015-07" db="EMBL/GenBank/DDBJ databases">
        <title>MeaNS - Measles Nucleotide Surveillance Program.</title>
        <authorList>
            <person name="Tran T."/>
            <person name="Druce J."/>
        </authorList>
    </citation>
    <scope>NUCLEOTIDE SEQUENCE</scope>
    <source>
        <strain evidence="3">UCB-OBI-ISO-001</strain>
        <tissue evidence="3">Gonad</tissue>
    </source>
</reference>
<dbReference type="PROSITE" id="PS00018">
    <property type="entry name" value="EF_HAND_1"/>
    <property type="match status" value="1"/>
</dbReference>
<dbReference type="Pfam" id="PF00036">
    <property type="entry name" value="EF-hand_1"/>
    <property type="match status" value="1"/>
</dbReference>
<feature type="domain" description="EF-hand" evidence="2">
    <location>
        <begin position="36"/>
        <end position="71"/>
    </location>
</feature>
<dbReference type="EMBL" id="KQ431315">
    <property type="protein sequence ID" value="KOF63245.1"/>
    <property type="molecule type" value="Genomic_DNA"/>
</dbReference>
<dbReference type="PROSITE" id="PS50222">
    <property type="entry name" value="EF_HAND_2"/>
    <property type="match status" value="1"/>
</dbReference>
<evidence type="ECO:0000313" key="3">
    <source>
        <dbReference type="EMBL" id="KOF63245.1"/>
    </source>
</evidence>
<dbReference type="CDD" id="cd00051">
    <property type="entry name" value="EFh"/>
    <property type="match status" value="2"/>
</dbReference>
<accession>A0A0L8FHV1</accession>
<dbReference type="SUPFAM" id="SSF47473">
    <property type="entry name" value="EF-hand"/>
    <property type="match status" value="1"/>
</dbReference>
<dbReference type="Pfam" id="PF13499">
    <property type="entry name" value="EF-hand_7"/>
    <property type="match status" value="1"/>
</dbReference>
<dbReference type="SMART" id="SM00054">
    <property type="entry name" value="EFh"/>
    <property type="match status" value="2"/>
</dbReference>
<dbReference type="GO" id="GO:0005509">
    <property type="term" value="F:calcium ion binding"/>
    <property type="evidence" value="ECO:0007669"/>
    <property type="project" value="InterPro"/>
</dbReference>
<dbReference type="STRING" id="37653.A0A0L8FHV1"/>
<dbReference type="InterPro" id="IPR002048">
    <property type="entry name" value="EF_hand_dom"/>
</dbReference>
<dbReference type="AlphaFoldDB" id="A0A0L8FHV1"/>
<dbReference type="InterPro" id="IPR011992">
    <property type="entry name" value="EF-hand-dom_pair"/>
</dbReference>
<dbReference type="InterPro" id="IPR052591">
    <property type="entry name" value="CML21-like"/>
</dbReference>
<keyword evidence="1" id="KW-0106">Calcium</keyword>
<feature type="non-terminal residue" evidence="3">
    <location>
        <position position="1"/>
    </location>
</feature>
<gene>
    <name evidence="3" type="ORF">OCBIM_22019794mg</name>
</gene>
<organism evidence="3">
    <name type="scientific">Octopus bimaculoides</name>
    <name type="common">California two-spotted octopus</name>
    <dbReference type="NCBI Taxonomy" id="37653"/>
    <lineage>
        <taxon>Eukaryota</taxon>
        <taxon>Metazoa</taxon>
        <taxon>Spiralia</taxon>
        <taxon>Lophotrochozoa</taxon>
        <taxon>Mollusca</taxon>
        <taxon>Cephalopoda</taxon>
        <taxon>Coleoidea</taxon>
        <taxon>Octopodiformes</taxon>
        <taxon>Octopoda</taxon>
        <taxon>Incirrata</taxon>
        <taxon>Octopodidae</taxon>
        <taxon>Octopus</taxon>
    </lineage>
</organism>
<evidence type="ECO:0000256" key="1">
    <source>
        <dbReference type="ARBA" id="ARBA00022837"/>
    </source>
</evidence>
<dbReference type="PANTHER" id="PTHR23064">
    <property type="entry name" value="TROPONIN"/>
    <property type="match status" value="1"/>
</dbReference>
<name>A0A0L8FHV1_OCTBM</name>
<proteinExistence type="predicted"/>
<protein>
    <recommendedName>
        <fullName evidence="2">EF-hand domain-containing protein</fullName>
    </recommendedName>
</protein>
<evidence type="ECO:0000259" key="2">
    <source>
        <dbReference type="PROSITE" id="PS50222"/>
    </source>
</evidence>